<name>A0A177WQN3_BATDL</name>
<feature type="region of interest" description="Disordered" evidence="1">
    <location>
        <begin position="1"/>
        <end position="51"/>
    </location>
</feature>
<feature type="region of interest" description="Disordered" evidence="1">
    <location>
        <begin position="88"/>
        <end position="113"/>
    </location>
</feature>
<feature type="compositionally biased region" description="Low complexity" evidence="1">
    <location>
        <begin position="21"/>
        <end position="37"/>
    </location>
</feature>
<accession>A0A177WQN3</accession>
<reference evidence="2 3" key="1">
    <citation type="submission" date="2006-10" db="EMBL/GenBank/DDBJ databases">
        <title>The Genome Sequence of Batrachochytrium dendrobatidis JEL423.</title>
        <authorList>
            <consortium name="The Broad Institute Genome Sequencing Platform"/>
            <person name="Birren B."/>
            <person name="Lander E."/>
            <person name="Galagan J."/>
            <person name="Cuomo C."/>
            <person name="Devon K."/>
            <person name="Jaffe D."/>
            <person name="Butler J."/>
            <person name="Alvarez P."/>
            <person name="Gnerre S."/>
            <person name="Grabherr M."/>
            <person name="Kleber M."/>
            <person name="Mauceli E."/>
            <person name="Brockman W."/>
            <person name="Young S."/>
            <person name="LaButti K."/>
            <person name="Sykes S."/>
            <person name="DeCaprio D."/>
            <person name="Crawford M."/>
            <person name="Koehrsen M."/>
            <person name="Engels R."/>
            <person name="Montgomery P."/>
            <person name="Pearson M."/>
            <person name="Howarth C."/>
            <person name="Larson L."/>
            <person name="White J."/>
            <person name="O'Leary S."/>
            <person name="Kodira C."/>
            <person name="Zeng Q."/>
            <person name="Yandava C."/>
            <person name="Alvarado L."/>
            <person name="Longcore J."/>
            <person name="James T."/>
        </authorList>
    </citation>
    <scope>NUCLEOTIDE SEQUENCE [LARGE SCALE GENOMIC DNA]</scope>
    <source>
        <strain evidence="2 3">JEL423</strain>
    </source>
</reference>
<dbReference type="Proteomes" id="UP000077115">
    <property type="component" value="Unassembled WGS sequence"/>
</dbReference>
<dbReference type="STRING" id="403673.A0A177WQN3"/>
<evidence type="ECO:0000313" key="2">
    <source>
        <dbReference type="EMBL" id="OAJ42202.1"/>
    </source>
</evidence>
<proteinExistence type="predicted"/>
<dbReference type="OrthoDB" id="1927454at2759"/>
<protein>
    <submittedName>
        <fullName evidence="2">Uncharacterized protein</fullName>
    </submittedName>
</protein>
<gene>
    <name evidence="2" type="ORF">BDEG_25691</name>
</gene>
<evidence type="ECO:0000256" key="1">
    <source>
        <dbReference type="SAM" id="MobiDB-lite"/>
    </source>
</evidence>
<evidence type="ECO:0000313" key="3">
    <source>
        <dbReference type="Proteomes" id="UP000077115"/>
    </source>
</evidence>
<dbReference type="PANTHER" id="PTHR23052">
    <property type="entry name" value="AXONEMAL DYNEIN LIGHT CHAIN DOMAIN-CONTAINING PROTEIN 1"/>
    <property type="match status" value="1"/>
</dbReference>
<dbReference type="PANTHER" id="PTHR23052:SF1">
    <property type="entry name" value="AXONEMAL DYNEIN LIGHT CHAIN DOMAIN-CONTAINING PROTEIN 1"/>
    <property type="match status" value="1"/>
</dbReference>
<reference evidence="2 3" key="2">
    <citation type="submission" date="2016-05" db="EMBL/GenBank/DDBJ databases">
        <title>Lineage-specific infection strategies underlie the spectrum of fungal disease in amphibians.</title>
        <authorList>
            <person name="Cuomo C.A."/>
            <person name="Farrer R.A."/>
            <person name="James T."/>
            <person name="Longcore J."/>
            <person name="Birren B."/>
        </authorList>
    </citation>
    <scope>NUCLEOTIDE SEQUENCE [LARGE SCALE GENOMIC DNA]</scope>
    <source>
        <strain evidence="2 3">JEL423</strain>
    </source>
</reference>
<dbReference type="AlphaFoldDB" id="A0A177WQN3"/>
<sequence length="771" mass="88353">MEFIPASLISDLNRISQPTKRQPQQPREPSPSQLSSLTNRRGSVKSKRVSKVNAESFQTALSNAALNESTTQMDDVQTRNPALQLPAVTHHSATVSKKTPFASEKPTTGHNVTTHTKSDVATVYDTANKKKLRHALKGPAVMKDLTFVYAKPQPIDEPIIVHKRKKLRKAPPIGPHPKLQNCSCCFTWKNASFHTMVNDSLAVVSDPFQQTHRTIHASSRKEVALLKNAMITLLEEIGANETDDYPTEMHAFLGIIQEEQKIYDSVFQEIIRQVMVNMVERGEVIAEIRKRYANMFIKIPKHIKNMHTELVAQRKLNRRLSEEMLHSKETIAELIRELDFVRKHDSEVSKQAQEAQEKLVSVLTQSDDTDEILEEYHRLYRMQRDRLEESVKLSEQEKRIWMDAATSLAVRIGEEHGVGDLVLLQKHEYSRLRSTSHMIITISETNDAELSGIEKKIGEWRAKLIKLSQSVIEEDHSNMEILAKMQRDMKLVLKNLTSNEPMDAIESDHSLLKAFHIFDIKTLGDHLIKWVDQITAVAIRFTSDRDLSVQEEIKYIRKMSELWIESGLKLLRRSEKSTNGKDYLSLSDVLKKLAIDIEEWLTKLDLRVSGEDGIASQVINLQNQLEDRQTAFSARDLDKPLPQSERAQLKESLTHWTDQIGALVNTLSNTAEKQQHKIPLHVENWISKLLDQMNTDTDVRNEENTKLHTSMISWMVHLLIKGGREKPSETWDHEFQQLNQELISFNANLMCDAADIEMISDDKQDLRKVVQ</sequence>
<dbReference type="eggNOG" id="ENOG502QSV4">
    <property type="taxonomic scope" value="Eukaryota"/>
</dbReference>
<dbReference type="VEuPathDB" id="FungiDB:BDEG_25691"/>
<organism evidence="2 3">
    <name type="scientific">Batrachochytrium dendrobatidis (strain JEL423)</name>
    <dbReference type="NCBI Taxonomy" id="403673"/>
    <lineage>
        <taxon>Eukaryota</taxon>
        <taxon>Fungi</taxon>
        <taxon>Fungi incertae sedis</taxon>
        <taxon>Chytridiomycota</taxon>
        <taxon>Chytridiomycota incertae sedis</taxon>
        <taxon>Chytridiomycetes</taxon>
        <taxon>Rhizophydiales</taxon>
        <taxon>Rhizophydiales incertae sedis</taxon>
        <taxon>Batrachochytrium</taxon>
    </lineage>
</organism>
<dbReference type="InterPro" id="IPR052845">
    <property type="entry name" value="Axonemal_dynein_LC_domain"/>
</dbReference>
<dbReference type="EMBL" id="DS022307">
    <property type="protein sequence ID" value="OAJ42202.1"/>
    <property type="molecule type" value="Genomic_DNA"/>
</dbReference>